<dbReference type="AlphaFoldDB" id="A0A2R6X7H4"/>
<sequence length="143" mass="15637">MAEVTARDFSVGDAAPEILLRASLGGFKFRGCGAKDQETDDTVLAAALRMSMHVHEGGWATGLFDLLWILSRHTFRQSWKSGTRPDFDSQLVVLLQPVSPTSADRPGPTGGVGRGSLCSSSQDPQDLSRQMFPLIYFRVMLVH</sequence>
<dbReference type="EMBL" id="KZ772703">
    <property type="protein sequence ID" value="PTQ42043.1"/>
    <property type="molecule type" value="Genomic_DNA"/>
</dbReference>
<reference evidence="3" key="1">
    <citation type="journal article" date="2017" name="Cell">
        <title>Insights into land plant evolution garnered from the Marchantia polymorpha genome.</title>
        <authorList>
            <person name="Bowman J.L."/>
            <person name="Kohchi T."/>
            <person name="Yamato K.T."/>
            <person name="Jenkins J."/>
            <person name="Shu S."/>
            <person name="Ishizaki K."/>
            <person name="Yamaoka S."/>
            <person name="Nishihama R."/>
            <person name="Nakamura Y."/>
            <person name="Berger F."/>
            <person name="Adam C."/>
            <person name="Aki S.S."/>
            <person name="Althoff F."/>
            <person name="Araki T."/>
            <person name="Arteaga-Vazquez M.A."/>
            <person name="Balasubrmanian S."/>
            <person name="Barry K."/>
            <person name="Bauer D."/>
            <person name="Boehm C.R."/>
            <person name="Briginshaw L."/>
            <person name="Caballero-Perez J."/>
            <person name="Catarino B."/>
            <person name="Chen F."/>
            <person name="Chiyoda S."/>
            <person name="Chovatia M."/>
            <person name="Davies K.M."/>
            <person name="Delmans M."/>
            <person name="Demura T."/>
            <person name="Dierschke T."/>
            <person name="Dolan L."/>
            <person name="Dorantes-Acosta A.E."/>
            <person name="Eklund D.M."/>
            <person name="Florent S.N."/>
            <person name="Flores-Sandoval E."/>
            <person name="Fujiyama A."/>
            <person name="Fukuzawa H."/>
            <person name="Galik B."/>
            <person name="Grimanelli D."/>
            <person name="Grimwood J."/>
            <person name="Grossniklaus U."/>
            <person name="Hamada T."/>
            <person name="Haseloff J."/>
            <person name="Hetherington A.J."/>
            <person name="Higo A."/>
            <person name="Hirakawa Y."/>
            <person name="Hundley H.N."/>
            <person name="Ikeda Y."/>
            <person name="Inoue K."/>
            <person name="Inoue S.I."/>
            <person name="Ishida S."/>
            <person name="Jia Q."/>
            <person name="Kakita M."/>
            <person name="Kanazawa T."/>
            <person name="Kawai Y."/>
            <person name="Kawashima T."/>
            <person name="Kennedy M."/>
            <person name="Kinose K."/>
            <person name="Kinoshita T."/>
            <person name="Kohara Y."/>
            <person name="Koide E."/>
            <person name="Komatsu K."/>
            <person name="Kopischke S."/>
            <person name="Kubo M."/>
            <person name="Kyozuka J."/>
            <person name="Lagercrantz U."/>
            <person name="Lin S.S."/>
            <person name="Lindquist E."/>
            <person name="Lipzen A.M."/>
            <person name="Lu C.W."/>
            <person name="De Luna E."/>
            <person name="Martienssen R.A."/>
            <person name="Minamino N."/>
            <person name="Mizutani M."/>
            <person name="Mizutani M."/>
            <person name="Mochizuki N."/>
            <person name="Monte I."/>
            <person name="Mosher R."/>
            <person name="Nagasaki H."/>
            <person name="Nakagami H."/>
            <person name="Naramoto S."/>
            <person name="Nishitani K."/>
            <person name="Ohtani M."/>
            <person name="Okamoto T."/>
            <person name="Okumura M."/>
            <person name="Phillips J."/>
            <person name="Pollak B."/>
            <person name="Reinders A."/>
            <person name="Rovekamp M."/>
            <person name="Sano R."/>
            <person name="Sawa S."/>
            <person name="Schmid M.W."/>
            <person name="Shirakawa M."/>
            <person name="Solano R."/>
            <person name="Spunde A."/>
            <person name="Suetsugu N."/>
            <person name="Sugano S."/>
            <person name="Sugiyama A."/>
            <person name="Sun R."/>
            <person name="Suzuki Y."/>
            <person name="Takenaka M."/>
            <person name="Takezawa D."/>
            <person name="Tomogane H."/>
            <person name="Tsuzuki M."/>
            <person name="Ueda T."/>
            <person name="Umeda M."/>
            <person name="Ward J.M."/>
            <person name="Watanabe Y."/>
            <person name="Yazaki K."/>
            <person name="Yokoyama R."/>
            <person name="Yoshitake Y."/>
            <person name="Yotsui I."/>
            <person name="Zachgo S."/>
            <person name="Schmutz J."/>
        </authorList>
    </citation>
    <scope>NUCLEOTIDE SEQUENCE [LARGE SCALE GENOMIC DNA]</scope>
    <source>
        <strain evidence="3">Tak-1</strain>
    </source>
</reference>
<organism evidence="2 3">
    <name type="scientific">Marchantia polymorpha</name>
    <name type="common">Common liverwort</name>
    <name type="synonym">Marchantia aquatica</name>
    <dbReference type="NCBI Taxonomy" id="3197"/>
    <lineage>
        <taxon>Eukaryota</taxon>
        <taxon>Viridiplantae</taxon>
        <taxon>Streptophyta</taxon>
        <taxon>Embryophyta</taxon>
        <taxon>Marchantiophyta</taxon>
        <taxon>Marchantiopsida</taxon>
        <taxon>Marchantiidae</taxon>
        <taxon>Marchantiales</taxon>
        <taxon>Marchantiaceae</taxon>
        <taxon>Marchantia</taxon>
    </lineage>
</organism>
<evidence type="ECO:0000313" key="2">
    <source>
        <dbReference type="EMBL" id="PTQ42043.1"/>
    </source>
</evidence>
<dbReference type="Gramene" id="Mp2g03780.1">
    <property type="protein sequence ID" value="Mp2g03780.1.cds1"/>
    <property type="gene ID" value="Mp2g03780"/>
</dbReference>
<dbReference type="Proteomes" id="UP000244005">
    <property type="component" value="Unassembled WGS sequence"/>
</dbReference>
<keyword evidence="3" id="KW-1185">Reference proteome</keyword>
<protein>
    <submittedName>
        <fullName evidence="2">Uncharacterized protein</fullName>
    </submittedName>
</protein>
<feature type="region of interest" description="Disordered" evidence="1">
    <location>
        <begin position="99"/>
        <end position="125"/>
    </location>
</feature>
<gene>
    <name evidence="2" type="ORF">MARPO_0031s0034</name>
</gene>
<accession>A0A2R6X7H4</accession>
<proteinExistence type="predicted"/>
<evidence type="ECO:0000313" key="3">
    <source>
        <dbReference type="Proteomes" id="UP000244005"/>
    </source>
</evidence>
<name>A0A2R6X7H4_MARPO</name>
<evidence type="ECO:0000256" key="1">
    <source>
        <dbReference type="SAM" id="MobiDB-lite"/>
    </source>
</evidence>